<dbReference type="Proteomes" id="UP001222800">
    <property type="component" value="Chromosome"/>
</dbReference>
<dbReference type="RefSeq" id="WP_277730703.1">
    <property type="nucleotide sequence ID" value="NZ_CP120733.1"/>
</dbReference>
<proteinExistence type="predicted"/>
<gene>
    <name evidence="1" type="ORF">P4S50_10295</name>
</gene>
<evidence type="ECO:0000313" key="2">
    <source>
        <dbReference type="Proteomes" id="UP001222800"/>
    </source>
</evidence>
<dbReference type="EMBL" id="CP120733">
    <property type="protein sequence ID" value="WFD08788.1"/>
    <property type="molecule type" value="Genomic_DNA"/>
</dbReference>
<reference evidence="1 2" key="1">
    <citation type="submission" date="2023-03" db="EMBL/GenBank/DDBJ databases">
        <title>Complete genome sequence of Tepidibacter sp. SWIR-1, isolated from a deep-sea hydrothermal vent.</title>
        <authorList>
            <person name="Li X."/>
        </authorList>
    </citation>
    <scope>NUCLEOTIDE SEQUENCE [LARGE SCALE GENOMIC DNA]</scope>
    <source>
        <strain evidence="1 2">SWIR-1</strain>
    </source>
</reference>
<evidence type="ECO:0008006" key="3">
    <source>
        <dbReference type="Google" id="ProtNLM"/>
    </source>
</evidence>
<sequence>MFSILVLAFLNSFVELLASVDPQAVNNSISRKHSIIDDMLLSFFNMRPPLDTILYNCYRTNIRYL</sequence>
<accession>A0ABY8EDG0</accession>
<name>A0ABY8EDG0_9FIRM</name>
<organism evidence="1 2">
    <name type="scientific">Tepidibacter hydrothermalis</name>
    <dbReference type="NCBI Taxonomy" id="3036126"/>
    <lineage>
        <taxon>Bacteria</taxon>
        <taxon>Bacillati</taxon>
        <taxon>Bacillota</taxon>
        <taxon>Clostridia</taxon>
        <taxon>Peptostreptococcales</taxon>
        <taxon>Peptostreptococcaceae</taxon>
        <taxon>Tepidibacter</taxon>
    </lineage>
</organism>
<keyword evidence="2" id="KW-1185">Reference proteome</keyword>
<evidence type="ECO:0000313" key="1">
    <source>
        <dbReference type="EMBL" id="WFD08788.1"/>
    </source>
</evidence>
<protein>
    <recommendedName>
        <fullName evidence="3">Secreted protein</fullName>
    </recommendedName>
</protein>